<accession>A0A417XVB5</accession>
<dbReference type="GO" id="GO:0016491">
    <property type="term" value="F:oxidoreductase activity"/>
    <property type="evidence" value="ECO:0007669"/>
    <property type="project" value="UniProtKB-KW"/>
</dbReference>
<dbReference type="PANTHER" id="PTHR24321:SF8">
    <property type="entry name" value="ESTRADIOL 17-BETA-DEHYDROGENASE 8-RELATED"/>
    <property type="match status" value="1"/>
</dbReference>
<evidence type="ECO:0000256" key="1">
    <source>
        <dbReference type="ARBA" id="ARBA00006484"/>
    </source>
</evidence>
<dbReference type="Gene3D" id="3.40.50.720">
    <property type="entry name" value="NAD(P)-binding Rossmann-like Domain"/>
    <property type="match status" value="1"/>
</dbReference>
<reference evidence="3 4" key="1">
    <citation type="submission" date="2018-09" db="EMBL/GenBank/DDBJ databases">
        <title>Genome sequencing of Nocardioides immobilis CCTCC AB 2017083 for comparison to Nocardioides silvaticus.</title>
        <authorList>
            <person name="Li C."/>
            <person name="Wang G."/>
        </authorList>
    </citation>
    <scope>NUCLEOTIDE SEQUENCE [LARGE SCALE GENOMIC DNA]</scope>
    <source>
        <strain evidence="3 4">CCTCC AB 2017083</strain>
    </source>
</reference>
<dbReference type="FunFam" id="3.40.50.720:FF:000084">
    <property type="entry name" value="Short-chain dehydrogenase reductase"/>
    <property type="match status" value="1"/>
</dbReference>
<comment type="similarity">
    <text evidence="1">Belongs to the short-chain dehydrogenases/reductases (SDR) family.</text>
</comment>
<evidence type="ECO:0000313" key="4">
    <source>
        <dbReference type="Proteomes" id="UP000283644"/>
    </source>
</evidence>
<sequence>MALPGLTQGLIVVTGAAGGQGRALCRLLASLGADVLGTDLSTDPPADFIRLADGQPGSLAYRQLNAAREEDWEALAEHLRGQTTVVRGLVNNAGMPLRSRLGDVELADWDCVLAVNLTGPMLAIQTLAPLMGPGSSVVNIGSLAALNAHHTVAYTSSKWGLRGLSAVAATTLGTRGIRVNTVHPGYIQTPMMANAPESMKAAQLALTPLGRLGVPDDVAQVVAFLLSDLSGYITGAEIPVDGGFSSTAGAKYLSDAVAAAPEVK</sequence>
<evidence type="ECO:0000256" key="2">
    <source>
        <dbReference type="ARBA" id="ARBA00023002"/>
    </source>
</evidence>
<keyword evidence="4" id="KW-1185">Reference proteome</keyword>
<comment type="caution">
    <text evidence="3">The sequence shown here is derived from an EMBL/GenBank/DDBJ whole genome shotgun (WGS) entry which is preliminary data.</text>
</comment>
<dbReference type="CDD" id="cd05233">
    <property type="entry name" value="SDR_c"/>
    <property type="match status" value="1"/>
</dbReference>
<evidence type="ECO:0000313" key="3">
    <source>
        <dbReference type="EMBL" id="RHW24117.1"/>
    </source>
</evidence>
<protein>
    <submittedName>
        <fullName evidence="3">SDR family oxidoreductase</fullName>
    </submittedName>
</protein>
<dbReference type="AlphaFoldDB" id="A0A417XVB5"/>
<dbReference type="PRINTS" id="PR00081">
    <property type="entry name" value="GDHRDH"/>
</dbReference>
<gene>
    <name evidence="3" type="ORF">D0Z08_26385</name>
</gene>
<dbReference type="InterPro" id="IPR002347">
    <property type="entry name" value="SDR_fam"/>
</dbReference>
<dbReference type="EMBL" id="QXGH01000036">
    <property type="protein sequence ID" value="RHW24117.1"/>
    <property type="molecule type" value="Genomic_DNA"/>
</dbReference>
<dbReference type="OrthoDB" id="3542748at2"/>
<organism evidence="3 4">
    <name type="scientific">Nocardioides immobilis</name>
    <dbReference type="NCBI Taxonomy" id="2049295"/>
    <lineage>
        <taxon>Bacteria</taxon>
        <taxon>Bacillati</taxon>
        <taxon>Actinomycetota</taxon>
        <taxon>Actinomycetes</taxon>
        <taxon>Propionibacteriales</taxon>
        <taxon>Nocardioidaceae</taxon>
        <taxon>Nocardioides</taxon>
    </lineage>
</organism>
<dbReference type="Pfam" id="PF13561">
    <property type="entry name" value="adh_short_C2"/>
    <property type="match status" value="1"/>
</dbReference>
<dbReference type="SUPFAM" id="SSF51735">
    <property type="entry name" value="NAD(P)-binding Rossmann-fold domains"/>
    <property type="match status" value="1"/>
</dbReference>
<name>A0A417XVB5_9ACTN</name>
<dbReference type="InterPro" id="IPR036291">
    <property type="entry name" value="NAD(P)-bd_dom_sf"/>
</dbReference>
<dbReference type="Proteomes" id="UP000283644">
    <property type="component" value="Unassembled WGS sequence"/>
</dbReference>
<proteinExistence type="inferred from homology"/>
<dbReference type="PANTHER" id="PTHR24321">
    <property type="entry name" value="DEHYDROGENASES, SHORT CHAIN"/>
    <property type="match status" value="1"/>
</dbReference>
<keyword evidence="2" id="KW-0560">Oxidoreductase</keyword>